<evidence type="ECO:0000256" key="9">
    <source>
        <dbReference type="ARBA" id="ARBA00023229"/>
    </source>
</evidence>
<dbReference type="HAMAP" id="MF_00315">
    <property type="entry name" value="DXP_synth"/>
    <property type="match status" value="1"/>
</dbReference>
<dbReference type="NCBIfam" id="TIGR00204">
    <property type="entry name" value="dxs"/>
    <property type="match status" value="1"/>
</dbReference>
<comment type="subunit">
    <text evidence="3 10">Homodimer.</text>
</comment>
<dbReference type="PANTHER" id="PTHR43322:SF5">
    <property type="entry name" value="1-DEOXY-D-XYLULOSE-5-PHOSPHATE SYNTHASE, CHLOROPLASTIC"/>
    <property type="match status" value="1"/>
</dbReference>
<feature type="binding site" evidence="10">
    <location>
        <position position="282"/>
    </location>
    <ligand>
        <name>thiamine diphosphate</name>
        <dbReference type="ChEBI" id="CHEBI:58937"/>
    </ligand>
</feature>
<feature type="binding site" evidence="10">
    <location>
        <position position="146"/>
    </location>
    <ligand>
        <name>Mg(2+)</name>
        <dbReference type="ChEBI" id="CHEBI:18420"/>
    </ligand>
</feature>
<dbReference type="PANTHER" id="PTHR43322">
    <property type="entry name" value="1-D-DEOXYXYLULOSE 5-PHOSPHATE SYNTHASE-RELATED"/>
    <property type="match status" value="1"/>
</dbReference>
<dbReference type="Proteomes" id="UP001595999">
    <property type="component" value="Unassembled WGS sequence"/>
</dbReference>
<comment type="pathway">
    <text evidence="1 10">Metabolic intermediate biosynthesis; 1-deoxy-D-xylulose 5-phosphate biosynthesis; 1-deoxy-D-xylulose 5-phosphate from D-glyceraldehyde 3-phosphate and pyruvate: step 1/1.</text>
</comment>
<keyword evidence="6 10" id="KW-0460">Magnesium</keyword>
<comment type="cofactor">
    <cofactor evidence="10">
        <name>Mg(2+)</name>
        <dbReference type="ChEBI" id="CHEBI:18420"/>
    </cofactor>
    <text evidence="10">Binds 1 Mg(2+) ion per subunit.</text>
</comment>
<proteinExistence type="inferred from homology"/>
<dbReference type="RefSeq" id="WP_231462087.1">
    <property type="nucleotide sequence ID" value="NZ_JAJOHW010000057.1"/>
</dbReference>
<feature type="binding site" evidence="10">
    <location>
        <position position="364"/>
    </location>
    <ligand>
        <name>thiamine diphosphate</name>
        <dbReference type="ChEBI" id="CHEBI:58937"/>
    </ligand>
</feature>
<evidence type="ECO:0000259" key="11">
    <source>
        <dbReference type="SMART" id="SM00861"/>
    </source>
</evidence>
<keyword evidence="8 10" id="KW-0786">Thiamine pyrophosphate</keyword>
<dbReference type="InterPro" id="IPR005475">
    <property type="entry name" value="Transketolase-like_Pyr-bd"/>
</dbReference>
<evidence type="ECO:0000313" key="12">
    <source>
        <dbReference type="EMBL" id="MFC4489860.1"/>
    </source>
</evidence>
<keyword evidence="9 10" id="KW-0414">Isoprene biosynthesis</keyword>
<reference evidence="13" key="1">
    <citation type="journal article" date="2019" name="Int. J. Syst. Evol. Microbiol.">
        <title>The Global Catalogue of Microorganisms (GCM) 10K type strain sequencing project: providing services to taxonomists for standard genome sequencing and annotation.</title>
        <authorList>
            <consortium name="The Broad Institute Genomics Platform"/>
            <consortium name="The Broad Institute Genome Sequencing Center for Infectious Disease"/>
            <person name="Wu L."/>
            <person name="Ma J."/>
        </authorList>
    </citation>
    <scope>NUCLEOTIDE SEQUENCE [LARGE SCALE GENOMIC DNA]</scope>
    <source>
        <strain evidence="13">CGMCC 4.7608</strain>
    </source>
</reference>
<dbReference type="NCBIfam" id="NF003933">
    <property type="entry name" value="PRK05444.2-2"/>
    <property type="match status" value="1"/>
</dbReference>
<evidence type="ECO:0000256" key="5">
    <source>
        <dbReference type="ARBA" id="ARBA00022723"/>
    </source>
</evidence>
<dbReference type="PROSITE" id="PS00801">
    <property type="entry name" value="TRANSKETOLASE_1"/>
    <property type="match status" value="1"/>
</dbReference>
<feature type="binding site" evidence="10">
    <location>
        <begin position="147"/>
        <end position="148"/>
    </location>
    <ligand>
        <name>thiamine diphosphate</name>
        <dbReference type="ChEBI" id="CHEBI:58937"/>
    </ligand>
</feature>
<dbReference type="InterPro" id="IPR049557">
    <property type="entry name" value="Transketolase_CS"/>
</dbReference>
<dbReference type="InterPro" id="IPR033248">
    <property type="entry name" value="Transketolase_C"/>
</dbReference>
<feature type="binding site" evidence="10">
    <location>
        <position position="74"/>
    </location>
    <ligand>
        <name>thiamine diphosphate</name>
        <dbReference type="ChEBI" id="CHEBI:58937"/>
    </ligand>
</feature>
<feature type="binding site" evidence="10">
    <location>
        <position position="175"/>
    </location>
    <ligand>
        <name>thiamine diphosphate</name>
        <dbReference type="ChEBI" id="CHEBI:58937"/>
    </ligand>
</feature>
<keyword evidence="5 10" id="KW-0479">Metal-binding</keyword>
<dbReference type="InterPro" id="IPR005477">
    <property type="entry name" value="Dxylulose-5-P_synthase"/>
</dbReference>
<evidence type="ECO:0000256" key="3">
    <source>
        <dbReference type="ARBA" id="ARBA00011738"/>
    </source>
</evidence>
<evidence type="ECO:0000256" key="8">
    <source>
        <dbReference type="ARBA" id="ARBA00023052"/>
    </source>
</evidence>
<dbReference type="Gene3D" id="3.40.50.970">
    <property type="match status" value="2"/>
</dbReference>
<sequence length="616" mass="66273">MYPLLETIQSPADLRKLSRQQLTPLATELRDFLVESVSKTGGHFASNLGSIELTIALHYVFNTPDDRLVWDVGHQTYPHKILTGRRERMGSMRQKGGLAGFPKRDESEYDTFGVGHSSTSIGAALGMAVAAKTQGIERKCVAIIGDGSMTAGQAFEALNNAGAMDTDLLVVLNDNEMSISPNVGALNNYLAKLMSGRFYAAMREGSSKVLGIAPPLKEIASKVEEHVKGFFTPGTLFEEFGFNYIGPIDGHDVDVLVDTLSNIRSLKGPQFLHIVTKKGHGYKLAESDPVKYHGVTKFDPSNGLASGKGGGKPQYTQVFGDWICDMAKRDPRLIGITPAMREGSGLVRFEQEHPDRYHDVAIAEQHAVTFAAGLACDGAKPVVAIYSTFLQRAYDQLIHDVALQNLPVLFAIDRAGLVGADGPTHAGAFDLSFLRCIPNLTVMAPSDEDECRQMLYTGFMLNSPAAVRYPRGTGPGAEIQAEMTALPLGKGRLRREGEKVAILAFGSMVTPALAAAEALNATVADMRFVKPLDAELVCRLAESHDLIITVEENVVMGGAGSACLEAMQAMGILKPVLQLGLPDDYVEHGDPAGMLADCGLDAAGIERSVRQRLAML</sequence>
<dbReference type="SMART" id="SM00861">
    <property type="entry name" value="Transket_pyr"/>
    <property type="match status" value="1"/>
</dbReference>
<protein>
    <recommendedName>
        <fullName evidence="10">1-deoxy-D-xylulose-5-phosphate synthase</fullName>
        <ecNumber evidence="10">2.2.1.7</ecNumber>
    </recommendedName>
    <alternativeName>
        <fullName evidence="10">1-deoxyxylulose-5-phosphate synthase</fullName>
        <shortName evidence="10">DXP synthase</shortName>
        <shortName evidence="10">DXPS</shortName>
    </alternativeName>
</protein>
<evidence type="ECO:0000256" key="4">
    <source>
        <dbReference type="ARBA" id="ARBA00022679"/>
    </source>
</evidence>
<dbReference type="CDD" id="cd07033">
    <property type="entry name" value="TPP_PYR_DXS_TK_like"/>
    <property type="match status" value="1"/>
</dbReference>
<dbReference type="Pfam" id="PF13292">
    <property type="entry name" value="DXP_synthase_N"/>
    <property type="match status" value="1"/>
</dbReference>
<feature type="binding site" evidence="10">
    <location>
        <position position="175"/>
    </location>
    <ligand>
        <name>Mg(2+)</name>
        <dbReference type="ChEBI" id="CHEBI:18420"/>
    </ligand>
</feature>
<dbReference type="InterPro" id="IPR029061">
    <property type="entry name" value="THDP-binding"/>
</dbReference>
<name>A0ABV8ZTL7_9NEIS</name>
<dbReference type="Gene3D" id="3.40.50.920">
    <property type="match status" value="1"/>
</dbReference>
<accession>A0ABV8ZTL7</accession>
<comment type="catalytic activity">
    <reaction evidence="10">
        <text>D-glyceraldehyde 3-phosphate + pyruvate + H(+) = 1-deoxy-D-xylulose 5-phosphate + CO2</text>
        <dbReference type="Rhea" id="RHEA:12605"/>
        <dbReference type="ChEBI" id="CHEBI:15361"/>
        <dbReference type="ChEBI" id="CHEBI:15378"/>
        <dbReference type="ChEBI" id="CHEBI:16526"/>
        <dbReference type="ChEBI" id="CHEBI:57792"/>
        <dbReference type="ChEBI" id="CHEBI:59776"/>
        <dbReference type="EC" id="2.2.1.7"/>
    </reaction>
</comment>
<dbReference type="SUPFAM" id="SSF52922">
    <property type="entry name" value="TK C-terminal domain-like"/>
    <property type="match status" value="1"/>
</dbReference>
<dbReference type="InterPro" id="IPR020826">
    <property type="entry name" value="Transketolase_BS"/>
</dbReference>
<evidence type="ECO:0000313" key="13">
    <source>
        <dbReference type="Proteomes" id="UP001595999"/>
    </source>
</evidence>
<gene>
    <name evidence="10 12" type="primary">dxs</name>
    <name evidence="12" type="ORF">ACFO0R_09530</name>
</gene>
<dbReference type="Pfam" id="PF02780">
    <property type="entry name" value="Transketolase_C"/>
    <property type="match status" value="1"/>
</dbReference>
<evidence type="ECO:0000256" key="7">
    <source>
        <dbReference type="ARBA" id="ARBA00022977"/>
    </source>
</evidence>
<feature type="domain" description="Transketolase-like pyrimidine-binding" evidence="11">
    <location>
        <begin position="313"/>
        <end position="477"/>
    </location>
</feature>
<dbReference type="EC" id="2.2.1.7" evidence="10"/>
<dbReference type="EMBL" id="JBHSEK010000004">
    <property type="protein sequence ID" value="MFC4489860.1"/>
    <property type="molecule type" value="Genomic_DNA"/>
</dbReference>
<dbReference type="InterPro" id="IPR009014">
    <property type="entry name" value="Transketo_C/PFOR_II"/>
</dbReference>
<evidence type="ECO:0000256" key="2">
    <source>
        <dbReference type="ARBA" id="ARBA00011081"/>
    </source>
</evidence>
<evidence type="ECO:0000256" key="1">
    <source>
        <dbReference type="ARBA" id="ARBA00004980"/>
    </source>
</evidence>
<dbReference type="GO" id="GO:0008661">
    <property type="term" value="F:1-deoxy-D-xylulose-5-phosphate synthase activity"/>
    <property type="evidence" value="ECO:0007669"/>
    <property type="project" value="UniProtKB-EC"/>
</dbReference>
<comment type="caution">
    <text evidence="12">The sequence shown here is derived from an EMBL/GenBank/DDBJ whole genome shotgun (WGS) entry which is preliminary data.</text>
</comment>
<keyword evidence="7 10" id="KW-0784">Thiamine biosynthesis</keyword>
<comment type="cofactor">
    <cofactor evidence="10">
        <name>thiamine diphosphate</name>
        <dbReference type="ChEBI" id="CHEBI:58937"/>
    </cofactor>
    <text evidence="10">Binds 1 thiamine pyrophosphate per subunit.</text>
</comment>
<organism evidence="12 13">
    <name type="scientific">Chromobacterium aquaticum</name>
    <dbReference type="NCBI Taxonomy" id="467180"/>
    <lineage>
        <taxon>Bacteria</taxon>
        <taxon>Pseudomonadati</taxon>
        <taxon>Pseudomonadota</taxon>
        <taxon>Betaproteobacteria</taxon>
        <taxon>Neisseriales</taxon>
        <taxon>Chromobacteriaceae</taxon>
        <taxon>Chromobacterium</taxon>
    </lineage>
</organism>
<comment type="similarity">
    <text evidence="2 10">Belongs to the transketolase family. DXPS subfamily.</text>
</comment>
<dbReference type="SUPFAM" id="SSF52518">
    <property type="entry name" value="Thiamin diphosphate-binding fold (THDP-binding)"/>
    <property type="match status" value="2"/>
</dbReference>
<dbReference type="Pfam" id="PF02779">
    <property type="entry name" value="Transket_pyr"/>
    <property type="match status" value="1"/>
</dbReference>
<dbReference type="CDD" id="cd02007">
    <property type="entry name" value="TPP_DXS"/>
    <property type="match status" value="1"/>
</dbReference>
<comment type="function">
    <text evidence="10">Catalyzes the acyloin condensation reaction between C atoms 2 and 3 of pyruvate and glyceraldehyde 3-phosphate to yield 1-deoxy-D-xylulose-5-phosphate (DXP).</text>
</comment>
<evidence type="ECO:0000256" key="10">
    <source>
        <dbReference type="HAMAP-Rule" id="MF_00315"/>
    </source>
</evidence>
<evidence type="ECO:0000256" key="6">
    <source>
        <dbReference type="ARBA" id="ARBA00022842"/>
    </source>
</evidence>
<keyword evidence="4 10" id="KW-0808">Transferase</keyword>
<dbReference type="PROSITE" id="PS00802">
    <property type="entry name" value="TRANSKETOLASE_2"/>
    <property type="match status" value="1"/>
</dbReference>
<feature type="binding site" evidence="10">
    <location>
        <begin position="115"/>
        <end position="117"/>
    </location>
    <ligand>
        <name>thiamine diphosphate</name>
        <dbReference type="ChEBI" id="CHEBI:58937"/>
    </ligand>
</feature>
<keyword evidence="13" id="KW-1185">Reference proteome</keyword>